<organism evidence="2 3">
    <name type="scientific">Alteriqipengyuania halimionae</name>
    <dbReference type="NCBI Taxonomy" id="1926630"/>
    <lineage>
        <taxon>Bacteria</taxon>
        <taxon>Pseudomonadati</taxon>
        <taxon>Pseudomonadota</taxon>
        <taxon>Alphaproteobacteria</taxon>
        <taxon>Sphingomonadales</taxon>
        <taxon>Erythrobacteraceae</taxon>
        <taxon>Alteriqipengyuania</taxon>
    </lineage>
</organism>
<dbReference type="InterPro" id="IPR038727">
    <property type="entry name" value="NadR/Ttd14_AAA_dom"/>
</dbReference>
<dbReference type="SUPFAM" id="SSF52540">
    <property type="entry name" value="P-loop containing nucleoside triphosphate hydrolases"/>
    <property type="match status" value="1"/>
</dbReference>
<evidence type="ECO:0000313" key="2">
    <source>
        <dbReference type="EMBL" id="MXP10845.1"/>
    </source>
</evidence>
<keyword evidence="3" id="KW-1185">Reference proteome</keyword>
<dbReference type="Proteomes" id="UP000429229">
    <property type="component" value="Unassembled WGS sequence"/>
</dbReference>
<dbReference type="RefSeq" id="WP_160617407.1">
    <property type="nucleotide sequence ID" value="NZ_WTYR01000001.1"/>
</dbReference>
<feature type="domain" description="NadR/Ttd14 AAA" evidence="1">
    <location>
        <begin position="4"/>
        <end position="165"/>
    </location>
</feature>
<accession>A0A6I4U7P2</accession>
<name>A0A6I4U7P2_9SPHN</name>
<gene>
    <name evidence="2" type="ORF">GRI68_11715</name>
</gene>
<dbReference type="Gene3D" id="3.40.50.300">
    <property type="entry name" value="P-loop containing nucleotide triphosphate hydrolases"/>
    <property type="match status" value="1"/>
</dbReference>
<dbReference type="AlphaFoldDB" id="A0A6I4U7P2"/>
<proteinExistence type="predicted"/>
<dbReference type="InterPro" id="IPR027417">
    <property type="entry name" value="P-loop_NTPase"/>
</dbReference>
<dbReference type="OrthoDB" id="5638848at2"/>
<sequence length="175" mass="19357">MVSRLVVTGAPGAGKSTLLETLAARGMAVEREVARSILQAPGGMEMRARRPQDFARAMLEAESAAYARAAMNCGATLFDRGFPDIAGFLKVEGLPVIDAVERACRDRRYTGPIFRAPPWREIYWQDEERIQDWDGAVASDAAICAAWRMYGYELIDLPLASADERADFVLRQQSN</sequence>
<protein>
    <submittedName>
        <fullName evidence="2">AAA family ATPase</fullName>
    </submittedName>
</protein>
<evidence type="ECO:0000313" key="3">
    <source>
        <dbReference type="Proteomes" id="UP000429229"/>
    </source>
</evidence>
<evidence type="ECO:0000259" key="1">
    <source>
        <dbReference type="Pfam" id="PF13521"/>
    </source>
</evidence>
<comment type="caution">
    <text evidence="2">The sequence shown here is derived from an EMBL/GenBank/DDBJ whole genome shotgun (WGS) entry which is preliminary data.</text>
</comment>
<dbReference type="EMBL" id="WTYR01000001">
    <property type="protein sequence ID" value="MXP10845.1"/>
    <property type="molecule type" value="Genomic_DNA"/>
</dbReference>
<dbReference type="Pfam" id="PF13521">
    <property type="entry name" value="AAA_28"/>
    <property type="match status" value="1"/>
</dbReference>
<reference evidence="2 3" key="1">
    <citation type="submission" date="2019-12" db="EMBL/GenBank/DDBJ databases">
        <title>Genomic-based taxomic classification of the family Erythrobacteraceae.</title>
        <authorList>
            <person name="Xu L."/>
        </authorList>
    </citation>
    <scope>NUCLEOTIDE SEQUENCE [LARGE SCALE GENOMIC DNA]</scope>
    <source>
        <strain evidence="2 3">LMG 29519</strain>
    </source>
</reference>